<evidence type="ECO:0000256" key="1">
    <source>
        <dbReference type="SAM" id="MobiDB-lite"/>
    </source>
</evidence>
<dbReference type="Proteomes" id="UP000736335">
    <property type="component" value="Unassembled WGS sequence"/>
</dbReference>
<accession>A0A9P6HFF1</accession>
<dbReference type="AlphaFoldDB" id="A0A9P6HFF1"/>
<dbReference type="PANTHER" id="PTHR38248">
    <property type="entry name" value="FUNK1 6"/>
    <property type="match status" value="1"/>
</dbReference>
<organism evidence="3 4">
    <name type="scientific">Thelephora terrestris</name>
    <dbReference type="NCBI Taxonomy" id="56493"/>
    <lineage>
        <taxon>Eukaryota</taxon>
        <taxon>Fungi</taxon>
        <taxon>Dikarya</taxon>
        <taxon>Basidiomycota</taxon>
        <taxon>Agaricomycotina</taxon>
        <taxon>Agaricomycetes</taxon>
        <taxon>Thelephorales</taxon>
        <taxon>Thelephoraceae</taxon>
        <taxon>Thelephora</taxon>
    </lineage>
</organism>
<feature type="domain" description="Fungal-type protein kinase" evidence="2">
    <location>
        <begin position="201"/>
        <end position="557"/>
    </location>
</feature>
<proteinExistence type="predicted"/>
<reference evidence="3" key="1">
    <citation type="journal article" date="2020" name="Nat. Commun.">
        <title>Large-scale genome sequencing of mycorrhizal fungi provides insights into the early evolution of symbiotic traits.</title>
        <authorList>
            <person name="Miyauchi S."/>
            <person name="Kiss E."/>
            <person name="Kuo A."/>
            <person name="Drula E."/>
            <person name="Kohler A."/>
            <person name="Sanchez-Garcia M."/>
            <person name="Morin E."/>
            <person name="Andreopoulos B."/>
            <person name="Barry K.W."/>
            <person name="Bonito G."/>
            <person name="Buee M."/>
            <person name="Carver A."/>
            <person name="Chen C."/>
            <person name="Cichocki N."/>
            <person name="Clum A."/>
            <person name="Culley D."/>
            <person name="Crous P.W."/>
            <person name="Fauchery L."/>
            <person name="Girlanda M."/>
            <person name="Hayes R.D."/>
            <person name="Keri Z."/>
            <person name="LaButti K."/>
            <person name="Lipzen A."/>
            <person name="Lombard V."/>
            <person name="Magnuson J."/>
            <person name="Maillard F."/>
            <person name="Murat C."/>
            <person name="Nolan M."/>
            <person name="Ohm R.A."/>
            <person name="Pangilinan J."/>
            <person name="Pereira M.F."/>
            <person name="Perotto S."/>
            <person name="Peter M."/>
            <person name="Pfister S."/>
            <person name="Riley R."/>
            <person name="Sitrit Y."/>
            <person name="Stielow J.B."/>
            <person name="Szollosi G."/>
            <person name="Zifcakova L."/>
            <person name="Stursova M."/>
            <person name="Spatafora J.W."/>
            <person name="Tedersoo L."/>
            <person name="Vaario L.M."/>
            <person name="Yamada A."/>
            <person name="Yan M."/>
            <person name="Wang P."/>
            <person name="Xu J."/>
            <person name="Bruns T."/>
            <person name="Baldrian P."/>
            <person name="Vilgalys R."/>
            <person name="Dunand C."/>
            <person name="Henrissat B."/>
            <person name="Grigoriev I.V."/>
            <person name="Hibbett D."/>
            <person name="Nagy L.G."/>
            <person name="Martin F.M."/>
        </authorList>
    </citation>
    <scope>NUCLEOTIDE SEQUENCE</scope>
    <source>
        <strain evidence="3">UH-Tt-Lm1</strain>
    </source>
</reference>
<feature type="region of interest" description="Disordered" evidence="1">
    <location>
        <begin position="668"/>
        <end position="722"/>
    </location>
</feature>
<evidence type="ECO:0000313" key="3">
    <source>
        <dbReference type="EMBL" id="KAF9784104.1"/>
    </source>
</evidence>
<protein>
    <recommendedName>
        <fullName evidence="2">Fungal-type protein kinase domain-containing protein</fullName>
    </recommendedName>
</protein>
<keyword evidence="4" id="KW-1185">Reference proteome</keyword>
<evidence type="ECO:0000313" key="4">
    <source>
        <dbReference type="Proteomes" id="UP000736335"/>
    </source>
</evidence>
<dbReference type="EMBL" id="WIUZ02000009">
    <property type="protein sequence ID" value="KAF9784104.1"/>
    <property type="molecule type" value="Genomic_DNA"/>
</dbReference>
<name>A0A9P6HFF1_9AGAM</name>
<sequence>MAARQYHSTPPKPTPRGSIQYSAKPAPPAKERREQLRKNMERYYLGPMDPTEFLSSFMPINSQAFGNPPDGIDFRKVYEQTNERLMYGPFATITNSLCTNYEAKFTGDRADHITSLKPDITLFLKNNVPDLPEDPDTIQLSKDDGPELPRGSSAEASFLRMELFVELKHNSQNDPFYDLPDGGMQERYSINGNDTRGQCLLYATNQLAYQHRLFAFSLVICGKKARFIRWDREGAVVSAAIDCSQRPDLVIDFLRRFNQLTPEQRGLDPTAVPATPEQIKMFEAAATEISVESLKSSIGDRNIYPRHQIGVHNPDNTVSYYIVGKALDYNLGIVGRCTRGHVALDLSTKEWVFLKDMWRPDVPGIEPEHVWYEKLFKAKVPYLVKFKHASDVVPTTPADHYYGTVALTPTKTTCVQGAQRGLTHRLACLFGSLATKVQGRVHYRLVQAELCRPLSDFSNSRHLVLVMSHSLKACSAAFSDADLFHRDASPGNVMIGLDDEGRLNDWDLCRGVDICENLEGPRTGTWQFMSTKLLTIPGSRHAITDDLESHFFVLMWTAMHWVRHDQPGVIPMESIFDQQWPQRDGSDIVIGGAGKLHMYTNRKSLDEVKFACKPFNELFWDLWVLFADYLEQRQSAERKGKQGSEPQVSPQEVIDLFEAALEKPGWIDDKVADQFPRTGEKNGSGMVDSGVKRGNPSQGKKREVSKSLGVLEQGRVKRQKGA</sequence>
<reference evidence="3" key="2">
    <citation type="submission" date="2020-11" db="EMBL/GenBank/DDBJ databases">
        <authorList>
            <consortium name="DOE Joint Genome Institute"/>
            <person name="Kuo A."/>
            <person name="Miyauchi S."/>
            <person name="Kiss E."/>
            <person name="Drula E."/>
            <person name="Kohler A."/>
            <person name="Sanchez-Garcia M."/>
            <person name="Andreopoulos B."/>
            <person name="Barry K.W."/>
            <person name="Bonito G."/>
            <person name="Buee M."/>
            <person name="Carver A."/>
            <person name="Chen C."/>
            <person name="Cichocki N."/>
            <person name="Clum A."/>
            <person name="Culley D."/>
            <person name="Crous P.W."/>
            <person name="Fauchery L."/>
            <person name="Girlanda M."/>
            <person name="Hayes R."/>
            <person name="Keri Z."/>
            <person name="Labutti K."/>
            <person name="Lipzen A."/>
            <person name="Lombard V."/>
            <person name="Magnuson J."/>
            <person name="Maillard F."/>
            <person name="Morin E."/>
            <person name="Murat C."/>
            <person name="Nolan M."/>
            <person name="Ohm R."/>
            <person name="Pangilinan J."/>
            <person name="Pereira M."/>
            <person name="Perotto S."/>
            <person name="Peter M."/>
            <person name="Riley R."/>
            <person name="Sitrit Y."/>
            <person name="Stielow B."/>
            <person name="Szollosi G."/>
            <person name="Zifcakova L."/>
            <person name="Stursova M."/>
            <person name="Spatafora J.W."/>
            <person name="Tedersoo L."/>
            <person name="Vaario L.-M."/>
            <person name="Yamada A."/>
            <person name="Yan M."/>
            <person name="Wang P."/>
            <person name="Xu J."/>
            <person name="Bruns T."/>
            <person name="Baldrian P."/>
            <person name="Vilgalys R."/>
            <person name="Henrissat B."/>
            <person name="Grigoriev I.V."/>
            <person name="Hibbett D."/>
            <person name="Nagy L.G."/>
            <person name="Martin F.M."/>
        </authorList>
    </citation>
    <scope>NUCLEOTIDE SEQUENCE</scope>
    <source>
        <strain evidence="3">UH-Tt-Lm1</strain>
    </source>
</reference>
<dbReference type="InterPro" id="IPR011009">
    <property type="entry name" value="Kinase-like_dom_sf"/>
</dbReference>
<feature type="region of interest" description="Disordered" evidence="1">
    <location>
        <begin position="1"/>
        <end position="33"/>
    </location>
</feature>
<dbReference type="OrthoDB" id="5592585at2759"/>
<comment type="caution">
    <text evidence="3">The sequence shown here is derived from an EMBL/GenBank/DDBJ whole genome shotgun (WGS) entry which is preliminary data.</text>
</comment>
<dbReference type="InterPro" id="IPR040976">
    <property type="entry name" value="Pkinase_fungal"/>
</dbReference>
<gene>
    <name evidence="3" type="ORF">BJ322DRAFT_1219577</name>
</gene>
<dbReference type="PANTHER" id="PTHR38248:SF2">
    <property type="entry name" value="FUNK1 11"/>
    <property type="match status" value="1"/>
</dbReference>
<evidence type="ECO:0000259" key="2">
    <source>
        <dbReference type="Pfam" id="PF17667"/>
    </source>
</evidence>
<dbReference type="Pfam" id="PF17667">
    <property type="entry name" value="Pkinase_fungal"/>
    <property type="match status" value="1"/>
</dbReference>
<dbReference type="SUPFAM" id="SSF56112">
    <property type="entry name" value="Protein kinase-like (PK-like)"/>
    <property type="match status" value="1"/>
</dbReference>